<dbReference type="SMART" id="SM00850">
    <property type="entry name" value="LytTR"/>
    <property type="match status" value="1"/>
</dbReference>
<gene>
    <name evidence="5" type="ORF">SAMN05444359_11319</name>
</gene>
<dbReference type="AlphaFoldDB" id="A0A1H9HN62"/>
<evidence type="ECO:0000313" key="5">
    <source>
        <dbReference type="EMBL" id="SEQ63728.1"/>
    </source>
</evidence>
<dbReference type="InterPro" id="IPR001789">
    <property type="entry name" value="Sig_transdc_resp-reg_receiver"/>
</dbReference>
<dbReference type="SMART" id="SM00448">
    <property type="entry name" value="REC"/>
    <property type="match status" value="1"/>
</dbReference>
<keyword evidence="6" id="KW-1185">Reference proteome</keyword>
<name>A0A1H9HN62_9BACT</name>
<dbReference type="STRING" id="478744.SAMN05444359_11319"/>
<dbReference type="PROSITE" id="PS50110">
    <property type="entry name" value="RESPONSE_REGULATORY"/>
    <property type="match status" value="1"/>
</dbReference>
<dbReference type="Pfam" id="PF00072">
    <property type="entry name" value="Response_reg"/>
    <property type="match status" value="1"/>
</dbReference>
<dbReference type="InterPro" id="IPR039420">
    <property type="entry name" value="WalR-like"/>
</dbReference>
<evidence type="ECO:0000259" key="4">
    <source>
        <dbReference type="PROSITE" id="PS50930"/>
    </source>
</evidence>
<dbReference type="Gene3D" id="2.40.50.1020">
    <property type="entry name" value="LytTr DNA-binding domain"/>
    <property type="match status" value="1"/>
</dbReference>
<dbReference type="Proteomes" id="UP000199021">
    <property type="component" value="Unassembled WGS sequence"/>
</dbReference>
<dbReference type="RefSeq" id="WP_090168995.1">
    <property type="nucleotide sequence ID" value="NZ_FOFB01000013.1"/>
</dbReference>
<keyword evidence="2" id="KW-0597">Phosphoprotein</keyword>
<dbReference type="GO" id="GO:0000976">
    <property type="term" value="F:transcription cis-regulatory region binding"/>
    <property type="evidence" value="ECO:0007669"/>
    <property type="project" value="TreeGrafter"/>
</dbReference>
<sequence>MEPIDRAYQRVDKSSPKPTAIRTLIIDDEAPSREALRHYLEKYCPDVQVVGEAESVDAGLKAIRNHQPEVLFLDIEMPFGNGFDLLERLPASHQMEVVFVTAYEQYALRALRMSAAHYLLKPVDIDDLIDAVAKVKARAGLREQGQVTRTLLENFKKTTLEAPSRLALPLIDGLEIVLPEEIRFLEAADNFTNFHLTDGRKLLICRKLKFYDALLEPAGFFRIHRSTVINLASVKRYHRGKGGAVTLNDGTELAVAAARKQRLLELLAG</sequence>
<feature type="domain" description="Response regulatory" evidence="3">
    <location>
        <begin position="22"/>
        <end position="136"/>
    </location>
</feature>
<reference evidence="6" key="1">
    <citation type="submission" date="2016-10" db="EMBL/GenBank/DDBJ databases">
        <authorList>
            <person name="Varghese N."/>
            <person name="Submissions S."/>
        </authorList>
    </citation>
    <scope>NUCLEOTIDE SEQUENCE [LARGE SCALE GENOMIC DNA]</scope>
    <source>
        <strain evidence="6">DSM 24740</strain>
    </source>
</reference>
<dbReference type="Pfam" id="PF04397">
    <property type="entry name" value="LytTR"/>
    <property type="match status" value="1"/>
</dbReference>
<dbReference type="PANTHER" id="PTHR48111">
    <property type="entry name" value="REGULATOR OF RPOS"/>
    <property type="match status" value="1"/>
</dbReference>
<accession>A0A1H9HN62</accession>
<dbReference type="GO" id="GO:0032993">
    <property type="term" value="C:protein-DNA complex"/>
    <property type="evidence" value="ECO:0007669"/>
    <property type="project" value="TreeGrafter"/>
</dbReference>
<proteinExistence type="predicted"/>
<evidence type="ECO:0000313" key="6">
    <source>
        <dbReference type="Proteomes" id="UP000199021"/>
    </source>
</evidence>
<dbReference type="PANTHER" id="PTHR48111:SF69">
    <property type="entry name" value="RESPONSE REGULATOR RECEIVER"/>
    <property type="match status" value="1"/>
</dbReference>
<keyword evidence="1" id="KW-0238">DNA-binding</keyword>
<dbReference type="GO" id="GO:0005829">
    <property type="term" value="C:cytosol"/>
    <property type="evidence" value="ECO:0007669"/>
    <property type="project" value="TreeGrafter"/>
</dbReference>
<dbReference type="GO" id="GO:0000156">
    <property type="term" value="F:phosphorelay response regulator activity"/>
    <property type="evidence" value="ECO:0007669"/>
    <property type="project" value="TreeGrafter"/>
</dbReference>
<dbReference type="PROSITE" id="PS50930">
    <property type="entry name" value="HTH_LYTTR"/>
    <property type="match status" value="1"/>
</dbReference>
<dbReference type="Gene3D" id="3.40.50.2300">
    <property type="match status" value="1"/>
</dbReference>
<dbReference type="SUPFAM" id="SSF52172">
    <property type="entry name" value="CheY-like"/>
    <property type="match status" value="1"/>
</dbReference>
<dbReference type="InParanoid" id="A0A1H9HN62"/>
<evidence type="ECO:0000256" key="1">
    <source>
        <dbReference type="ARBA" id="ARBA00023125"/>
    </source>
</evidence>
<protein>
    <submittedName>
        <fullName evidence="5">Two component transcriptional regulator, LytTR family</fullName>
    </submittedName>
</protein>
<organism evidence="5 6">
    <name type="scientific">Neolewinella agarilytica</name>
    <dbReference type="NCBI Taxonomy" id="478744"/>
    <lineage>
        <taxon>Bacteria</taxon>
        <taxon>Pseudomonadati</taxon>
        <taxon>Bacteroidota</taxon>
        <taxon>Saprospiria</taxon>
        <taxon>Saprospirales</taxon>
        <taxon>Lewinellaceae</taxon>
        <taxon>Neolewinella</taxon>
    </lineage>
</organism>
<evidence type="ECO:0000259" key="3">
    <source>
        <dbReference type="PROSITE" id="PS50110"/>
    </source>
</evidence>
<feature type="modified residue" description="4-aspartylphosphate" evidence="2">
    <location>
        <position position="74"/>
    </location>
</feature>
<dbReference type="OrthoDB" id="9787344at2"/>
<dbReference type="EMBL" id="FOFB01000013">
    <property type="protein sequence ID" value="SEQ63728.1"/>
    <property type="molecule type" value="Genomic_DNA"/>
</dbReference>
<evidence type="ECO:0000256" key="2">
    <source>
        <dbReference type="PROSITE-ProRule" id="PRU00169"/>
    </source>
</evidence>
<dbReference type="InterPro" id="IPR011006">
    <property type="entry name" value="CheY-like_superfamily"/>
</dbReference>
<dbReference type="InterPro" id="IPR007492">
    <property type="entry name" value="LytTR_DNA-bd_dom"/>
</dbReference>
<dbReference type="GO" id="GO:0006355">
    <property type="term" value="P:regulation of DNA-templated transcription"/>
    <property type="evidence" value="ECO:0007669"/>
    <property type="project" value="TreeGrafter"/>
</dbReference>
<feature type="domain" description="HTH LytTR-type" evidence="4">
    <location>
        <begin position="166"/>
        <end position="269"/>
    </location>
</feature>